<feature type="transmembrane region" description="Helical" evidence="9">
    <location>
        <begin position="132"/>
        <end position="151"/>
    </location>
</feature>
<evidence type="ECO:0000256" key="8">
    <source>
        <dbReference type="ARBA" id="ARBA00038436"/>
    </source>
</evidence>
<dbReference type="GO" id="GO:0022857">
    <property type="term" value="F:transmembrane transporter activity"/>
    <property type="evidence" value="ECO:0007669"/>
    <property type="project" value="TreeGrafter"/>
</dbReference>
<dbReference type="InterPro" id="IPR055348">
    <property type="entry name" value="DctQ"/>
</dbReference>
<keyword evidence="7 9" id="KW-0472">Membrane</keyword>
<evidence type="ECO:0000313" key="11">
    <source>
        <dbReference type="EMBL" id="HEN28852.1"/>
    </source>
</evidence>
<dbReference type="AlphaFoldDB" id="A0A7C2P224"/>
<feature type="domain" description="Tripartite ATP-independent periplasmic transporters DctQ component" evidence="10">
    <location>
        <begin position="29"/>
        <end position="157"/>
    </location>
</feature>
<keyword evidence="3" id="KW-1003">Cell membrane</keyword>
<dbReference type="PANTHER" id="PTHR35011:SF2">
    <property type="entry name" value="2,3-DIKETO-L-GULONATE TRAP TRANSPORTER SMALL PERMEASE PROTEIN YIAM"/>
    <property type="match status" value="1"/>
</dbReference>
<comment type="similarity">
    <text evidence="8">Belongs to the TRAP transporter small permease family.</text>
</comment>
<organism evidence="11">
    <name type="scientific">candidate division WOR-3 bacterium</name>
    <dbReference type="NCBI Taxonomy" id="2052148"/>
    <lineage>
        <taxon>Bacteria</taxon>
        <taxon>Bacteria division WOR-3</taxon>
    </lineage>
</organism>
<dbReference type="PANTHER" id="PTHR35011">
    <property type="entry name" value="2,3-DIKETO-L-GULONATE TRAP TRANSPORTER SMALL PERMEASE PROTEIN YIAM"/>
    <property type="match status" value="1"/>
</dbReference>
<evidence type="ECO:0000256" key="7">
    <source>
        <dbReference type="ARBA" id="ARBA00023136"/>
    </source>
</evidence>
<evidence type="ECO:0000256" key="3">
    <source>
        <dbReference type="ARBA" id="ARBA00022475"/>
    </source>
</evidence>
<keyword evidence="6 9" id="KW-1133">Transmembrane helix</keyword>
<keyword evidence="5 9" id="KW-0812">Transmembrane</keyword>
<keyword evidence="4" id="KW-0997">Cell inner membrane</keyword>
<comment type="subcellular location">
    <subcellularLocation>
        <location evidence="1">Cell inner membrane</location>
        <topology evidence="1">Multi-pass membrane protein</topology>
    </subcellularLocation>
</comment>
<evidence type="ECO:0000256" key="2">
    <source>
        <dbReference type="ARBA" id="ARBA00022448"/>
    </source>
</evidence>
<dbReference type="Pfam" id="PF04290">
    <property type="entry name" value="DctQ"/>
    <property type="match status" value="1"/>
</dbReference>
<sequence length="165" mass="18977">MKWKRGYFFTIEFISIKMKLAATVVLLLMMSLTVCDVFMRFFFNKPILGSAEITEYLMVCLVLGIPYCIFEKKTVKIQLLIQKLPSRLRRIVDIATDFLGIIVMLCVTYQIFKEANFAYRIKLSSSILGVPSFPFWIILGFSILWTCLVLISNIMKTSKGGENES</sequence>
<keyword evidence="2" id="KW-0813">Transport</keyword>
<feature type="transmembrane region" description="Helical" evidence="9">
    <location>
        <begin position="53"/>
        <end position="70"/>
    </location>
</feature>
<evidence type="ECO:0000256" key="1">
    <source>
        <dbReference type="ARBA" id="ARBA00004429"/>
    </source>
</evidence>
<feature type="transmembrane region" description="Helical" evidence="9">
    <location>
        <begin position="91"/>
        <end position="112"/>
    </location>
</feature>
<gene>
    <name evidence="11" type="ORF">ENQ77_09470</name>
</gene>
<comment type="caution">
    <text evidence="11">The sequence shown here is derived from an EMBL/GenBank/DDBJ whole genome shotgun (WGS) entry which is preliminary data.</text>
</comment>
<dbReference type="GO" id="GO:0005886">
    <property type="term" value="C:plasma membrane"/>
    <property type="evidence" value="ECO:0007669"/>
    <property type="project" value="UniProtKB-SubCell"/>
</dbReference>
<evidence type="ECO:0000259" key="10">
    <source>
        <dbReference type="Pfam" id="PF04290"/>
    </source>
</evidence>
<evidence type="ECO:0000256" key="5">
    <source>
        <dbReference type="ARBA" id="ARBA00022692"/>
    </source>
</evidence>
<dbReference type="GO" id="GO:0015740">
    <property type="term" value="P:C4-dicarboxylate transport"/>
    <property type="evidence" value="ECO:0007669"/>
    <property type="project" value="TreeGrafter"/>
</dbReference>
<proteinExistence type="inferred from homology"/>
<accession>A0A7C2P224</accession>
<evidence type="ECO:0000256" key="9">
    <source>
        <dbReference type="SAM" id="Phobius"/>
    </source>
</evidence>
<evidence type="ECO:0000256" key="6">
    <source>
        <dbReference type="ARBA" id="ARBA00022989"/>
    </source>
</evidence>
<dbReference type="InterPro" id="IPR007387">
    <property type="entry name" value="TRAP_DctQ"/>
</dbReference>
<feature type="transmembrane region" description="Helical" evidence="9">
    <location>
        <begin position="20"/>
        <end position="41"/>
    </location>
</feature>
<name>A0A7C2P224_UNCW3</name>
<dbReference type="EMBL" id="DSOL01000267">
    <property type="protein sequence ID" value="HEN28852.1"/>
    <property type="molecule type" value="Genomic_DNA"/>
</dbReference>
<protein>
    <submittedName>
        <fullName evidence="11">TRAP transporter small permease</fullName>
    </submittedName>
</protein>
<reference evidence="11" key="1">
    <citation type="journal article" date="2020" name="mSystems">
        <title>Genome- and Community-Level Interaction Insights into Carbon Utilization and Element Cycling Functions of Hydrothermarchaeota in Hydrothermal Sediment.</title>
        <authorList>
            <person name="Zhou Z."/>
            <person name="Liu Y."/>
            <person name="Xu W."/>
            <person name="Pan J."/>
            <person name="Luo Z.H."/>
            <person name="Li M."/>
        </authorList>
    </citation>
    <scope>NUCLEOTIDE SEQUENCE [LARGE SCALE GENOMIC DNA]</scope>
    <source>
        <strain evidence="11">SpSt-34</strain>
    </source>
</reference>
<evidence type="ECO:0000256" key="4">
    <source>
        <dbReference type="ARBA" id="ARBA00022519"/>
    </source>
</evidence>